<evidence type="ECO:0000313" key="15">
    <source>
        <dbReference type="Proteomes" id="UP000037600"/>
    </source>
</evidence>
<dbReference type="NCBIfam" id="NF002634">
    <property type="entry name" value="PRK02304.1-3"/>
    <property type="match status" value="1"/>
</dbReference>
<dbReference type="InterPro" id="IPR029057">
    <property type="entry name" value="PRTase-like"/>
</dbReference>
<proteinExistence type="inferred from homology"/>
<dbReference type="NCBIfam" id="NF002636">
    <property type="entry name" value="PRK02304.1-5"/>
    <property type="match status" value="1"/>
</dbReference>
<dbReference type="InterPro" id="IPR050120">
    <property type="entry name" value="Adenine_PRTase"/>
</dbReference>
<keyword evidence="8 12" id="KW-0963">Cytoplasm</keyword>
<name>A0A0J8GXB8_9ALTE</name>
<evidence type="ECO:0000256" key="1">
    <source>
        <dbReference type="ARBA" id="ARBA00000868"/>
    </source>
</evidence>
<dbReference type="InterPro" id="IPR000836">
    <property type="entry name" value="PRTase_dom"/>
</dbReference>
<dbReference type="Proteomes" id="UP000037600">
    <property type="component" value="Unassembled WGS sequence"/>
</dbReference>
<gene>
    <name evidence="12" type="primary">apt</name>
    <name evidence="14" type="ORF">XM47_06760</name>
</gene>
<reference evidence="14 15" key="1">
    <citation type="submission" date="2015-04" db="EMBL/GenBank/DDBJ databases">
        <title>Draft Genome Sequence of the Novel Agar-Digesting Marine Bacterium Q1.</title>
        <authorList>
            <person name="Li Y."/>
            <person name="Li D."/>
            <person name="Chen G."/>
            <person name="Du Z."/>
        </authorList>
    </citation>
    <scope>NUCLEOTIDE SEQUENCE [LARGE SCALE GENOMIC DNA]</scope>
    <source>
        <strain evidence="14 15">Q1</strain>
    </source>
</reference>
<dbReference type="UniPathway" id="UPA00588">
    <property type="reaction ID" value="UER00646"/>
</dbReference>
<evidence type="ECO:0000256" key="9">
    <source>
        <dbReference type="ARBA" id="ARBA00022676"/>
    </source>
</evidence>
<evidence type="ECO:0000256" key="5">
    <source>
        <dbReference type="ARBA" id="ARBA00008391"/>
    </source>
</evidence>
<feature type="domain" description="Phosphoribosyltransferase" evidence="13">
    <location>
        <begin position="54"/>
        <end position="156"/>
    </location>
</feature>
<evidence type="ECO:0000256" key="7">
    <source>
        <dbReference type="ARBA" id="ARBA00011893"/>
    </source>
</evidence>
<evidence type="ECO:0000313" key="14">
    <source>
        <dbReference type="EMBL" id="KMT65889.1"/>
    </source>
</evidence>
<dbReference type="HAMAP" id="MF_00004">
    <property type="entry name" value="Aden_phosphoribosyltr"/>
    <property type="match status" value="1"/>
</dbReference>
<protein>
    <recommendedName>
        <fullName evidence="7 12">Adenine phosphoribosyltransferase</fullName>
        <shortName evidence="12">APRT</shortName>
        <ecNumber evidence="7 12">2.4.2.7</ecNumber>
    </recommendedName>
</protein>
<dbReference type="EC" id="2.4.2.7" evidence="7 12"/>
<dbReference type="EMBL" id="LAZL01000008">
    <property type="protein sequence ID" value="KMT65889.1"/>
    <property type="molecule type" value="Genomic_DNA"/>
</dbReference>
<keyword evidence="15" id="KW-1185">Reference proteome</keyword>
<evidence type="ECO:0000256" key="3">
    <source>
        <dbReference type="ARBA" id="ARBA00004496"/>
    </source>
</evidence>
<comment type="subunit">
    <text evidence="6 12">Homodimer.</text>
</comment>
<dbReference type="InterPro" id="IPR005764">
    <property type="entry name" value="Ade_phspho_trans"/>
</dbReference>
<accession>A0A0J8GXB8</accession>
<comment type="caution">
    <text evidence="14">The sequence shown here is derived from an EMBL/GenBank/DDBJ whole genome shotgun (WGS) entry which is preliminary data.</text>
</comment>
<evidence type="ECO:0000256" key="8">
    <source>
        <dbReference type="ARBA" id="ARBA00022490"/>
    </source>
</evidence>
<evidence type="ECO:0000256" key="6">
    <source>
        <dbReference type="ARBA" id="ARBA00011738"/>
    </source>
</evidence>
<dbReference type="OrthoDB" id="9803963at2"/>
<dbReference type="GO" id="GO:0006168">
    <property type="term" value="P:adenine salvage"/>
    <property type="evidence" value="ECO:0007669"/>
    <property type="project" value="InterPro"/>
</dbReference>
<keyword evidence="9 12" id="KW-0328">Glycosyltransferase</keyword>
<dbReference type="GO" id="GO:0003999">
    <property type="term" value="F:adenine phosphoribosyltransferase activity"/>
    <property type="evidence" value="ECO:0007669"/>
    <property type="project" value="UniProtKB-UniRule"/>
</dbReference>
<evidence type="ECO:0000256" key="12">
    <source>
        <dbReference type="HAMAP-Rule" id="MF_00004"/>
    </source>
</evidence>
<keyword evidence="11 12" id="KW-0660">Purine salvage</keyword>
<dbReference type="GO" id="GO:0005829">
    <property type="term" value="C:cytosol"/>
    <property type="evidence" value="ECO:0007669"/>
    <property type="project" value="TreeGrafter"/>
</dbReference>
<organism evidence="14 15">
    <name type="scientific">Catenovulum maritimum</name>
    <dbReference type="NCBI Taxonomy" id="1513271"/>
    <lineage>
        <taxon>Bacteria</taxon>
        <taxon>Pseudomonadati</taxon>
        <taxon>Pseudomonadota</taxon>
        <taxon>Gammaproteobacteria</taxon>
        <taxon>Alteromonadales</taxon>
        <taxon>Alteromonadaceae</taxon>
        <taxon>Catenovulum</taxon>
    </lineage>
</organism>
<comment type="subcellular location">
    <subcellularLocation>
        <location evidence="3 12">Cytoplasm</location>
    </subcellularLocation>
</comment>
<dbReference type="Pfam" id="PF00156">
    <property type="entry name" value="Pribosyltran"/>
    <property type="match status" value="1"/>
</dbReference>
<dbReference type="FunFam" id="3.40.50.2020:FF:000004">
    <property type="entry name" value="Adenine phosphoribosyltransferase"/>
    <property type="match status" value="1"/>
</dbReference>
<evidence type="ECO:0000256" key="11">
    <source>
        <dbReference type="ARBA" id="ARBA00022726"/>
    </source>
</evidence>
<dbReference type="GO" id="GO:0044209">
    <property type="term" value="P:AMP salvage"/>
    <property type="evidence" value="ECO:0007669"/>
    <property type="project" value="UniProtKB-UniRule"/>
</dbReference>
<evidence type="ECO:0000256" key="4">
    <source>
        <dbReference type="ARBA" id="ARBA00004659"/>
    </source>
</evidence>
<dbReference type="AlphaFoldDB" id="A0A0J8GXB8"/>
<dbReference type="GO" id="GO:0006166">
    <property type="term" value="P:purine ribonucleoside salvage"/>
    <property type="evidence" value="ECO:0007669"/>
    <property type="project" value="UniProtKB-UniRule"/>
</dbReference>
<keyword evidence="10 12" id="KW-0808">Transferase</keyword>
<sequence length="182" mass="19646">MTDSKILAEIKASIKTIPDYPKAGIQFRDVTSLVENGDAFAKSVDALVEPYKNMGITKVVGAEARGFIFGAAVANKLGCGFVLARKPNKLPRETISQSYQLEYGEDELHIHKDALDENDVILLVDDLIATGGTIEASVKLVRSLGAKVNHAAFVISLPDLGGEDKLKQLNIEPFSLVSFEGE</sequence>
<comment type="pathway">
    <text evidence="4 12">Purine metabolism; AMP biosynthesis via salvage pathway; AMP from adenine: step 1/1.</text>
</comment>
<dbReference type="CDD" id="cd06223">
    <property type="entry name" value="PRTases_typeI"/>
    <property type="match status" value="1"/>
</dbReference>
<dbReference type="Gene3D" id="3.40.50.2020">
    <property type="match status" value="1"/>
</dbReference>
<comment type="similarity">
    <text evidence="5 12">Belongs to the purine/pyrimidine phosphoribosyltransferase family.</text>
</comment>
<dbReference type="NCBIfam" id="TIGR01090">
    <property type="entry name" value="apt"/>
    <property type="match status" value="1"/>
</dbReference>
<dbReference type="STRING" id="1513271.XM47_06760"/>
<dbReference type="PATRIC" id="fig|1513271.3.peg.1388"/>
<dbReference type="PANTHER" id="PTHR11776:SF7">
    <property type="entry name" value="PHOSPHORIBOSYLTRANSFERASE DOMAIN-CONTAINING PROTEIN"/>
    <property type="match status" value="1"/>
</dbReference>
<evidence type="ECO:0000256" key="2">
    <source>
        <dbReference type="ARBA" id="ARBA00003968"/>
    </source>
</evidence>
<dbReference type="PANTHER" id="PTHR11776">
    <property type="entry name" value="ADENINE PHOSPHORIBOSYLTRANSFERASE"/>
    <property type="match status" value="1"/>
</dbReference>
<dbReference type="SUPFAM" id="SSF53271">
    <property type="entry name" value="PRTase-like"/>
    <property type="match status" value="1"/>
</dbReference>
<dbReference type="NCBIfam" id="NF002632">
    <property type="entry name" value="PRK02304.1-1"/>
    <property type="match status" value="1"/>
</dbReference>
<dbReference type="RefSeq" id="WP_048691033.1">
    <property type="nucleotide sequence ID" value="NZ_KQ130486.1"/>
</dbReference>
<evidence type="ECO:0000259" key="13">
    <source>
        <dbReference type="Pfam" id="PF00156"/>
    </source>
</evidence>
<comment type="function">
    <text evidence="2 12">Catalyzes a salvage reaction resulting in the formation of AMP, that is energically less costly than de novo synthesis.</text>
</comment>
<evidence type="ECO:0000256" key="10">
    <source>
        <dbReference type="ARBA" id="ARBA00022679"/>
    </source>
</evidence>
<comment type="catalytic activity">
    <reaction evidence="1 12">
        <text>AMP + diphosphate = 5-phospho-alpha-D-ribose 1-diphosphate + adenine</text>
        <dbReference type="Rhea" id="RHEA:16609"/>
        <dbReference type="ChEBI" id="CHEBI:16708"/>
        <dbReference type="ChEBI" id="CHEBI:33019"/>
        <dbReference type="ChEBI" id="CHEBI:58017"/>
        <dbReference type="ChEBI" id="CHEBI:456215"/>
        <dbReference type="EC" id="2.4.2.7"/>
    </reaction>
</comment>